<evidence type="ECO:0000256" key="2">
    <source>
        <dbReference type="ARBA" id="ARBA00023163"/>
    </source>
</evidence>
<dbReference type="EMBL" id="NWQG01000013">
    <property type="protein sequence ID" value="PDQ22576.1"/>
    <property type="molecule type" value="Genomic_DNA"/>
</dbReference>
<dbReference type="SUPFAM" id="SSF46689">
    <property type="entry name" value="Homeodomain-like"/>
    <property type="match status" value="1"/>
</dbReference>
<comment type="caution">
    <text evidence="4">The sequence shown here is derived from an EMBL/GenBank/DDBJ whole genome shotgun (WGS) entry which is preliminary data.</text>
</comment>
<protein>
    <recommendedName>
        <fullName evidence="3">HTH araC/xylS-type domain-containing protein</fullName>
    </recommendedName>
</protein>
<dbReference type="GO" id="GO:0043565">
    <property type="term" value="F:sequence-specific DNA binding"/>
    <property type="evidence" value="ECO:0007669"/>
    <property type="project" value="InterPro"/>
</dbReference>
<dbReference type="PROSITE" id="PS01124">
    <property type="entry name" value="HTH_ARAC_FAMILY_2"/>
    <property type="match status" value="1"/>
</dbReference>
<dbReference type="GO" id="GO:0003700">
    <property type="term" value="F:DNA-binding transcription factor activity"/>
    <property type="evidence" value="ECO:0007669"/>
    <property type="project" value="InterPro"/>
</dbReference>
<dbReference type="Pfam" id="PF00165">
    <property type="entry name" value="HTH_AraC"/>
    <property type="match status" value="1"/>
</dbReference>
<evidence type="ECO:0000313" key="4">
    <source>
        <dbReference type="EMBL" id="PDQ22576.1"/>
    </source>
</evidence>
<evidence type="ECO:0000256" key="1">
    <source>
        <dbReference type="ARBA" id="ARBA00023015"/>
    </source>
</evidence>
<accession>A0A2A6FLN9</accession>
<evidence type="ECO:0000259" key="3">
    <source>
        <dbReference type="PROSITE" id="PS01124"/>
    </source>
</evidence>
<dbReference type="AlphaFoldDB" id="A0A2A6FLN9"/>
<keyword evidence="1" id="KW-0805">Transcription regulation</keyword>
<dbReference type="Gene3D" id="1.10.10.60">
    <property type="entry name" value="Homeodomain-like"/>
    <property type="match status" value="1"/>
</dbReference>
<reference evidence="4 5" key="1">
    <citation type="submission" date="2017-09" db="EMBL/GenBank/DDBJ databases">
        <title>Mesorhizobum sanjuanii sp. nov. isolated from nodules of Lotus tenuis in saline-alkaline lowlands of Flooding Pampa.</title>
        <authorList>
            <person name="Sannazzaro A.I."/>
            <person name="Torres Tejerizo G.A."/>
            <person name="Fontana F."/>
            <person name="Cumpa Velazquez L.M."/>
            <person name="Hansen L."/>
            <person name="Pistorio M."/>
            <person name="Estrella M.J."/>
        </authorList>
    </citation>
    <scope>NUCLEOTIDE SEQUENCE [LARGE SCALE GENOMIC DNA]</scope>
    <source>
        <strain evidence="4 5">BSA136</strain>
    </source>
</reference>
<dbReference type="Proteomes" id="UP000219182">
    <property type="component" value="Unassembled WGS sequence"/>
</dbReference>
<gene>
    <name evidence="4" type="ORF">CN311_03070</name>
</gene>
<feature type="domain" description="HTH araC/xylS-type" evidence="3">
    <location>
        <begin position="58"/>
        <end position="98"/>
    </location>
</feature>
<sequence length="99" mass="10758">MAHIAPIISSLRMQHHLEAPLTICRLAEPKQTAGRAPLPLRTPGGLHTVTARSCPPSLQRTNKSISVIALECCFCDGSHLSPVFRNYYGQTPQALPVSE</sequence>
<keyword evidence="2" id="KW-0804">Transcription</keyword>
<organism evidence="4 5">
    <name type="scientific">Mesorhizobium sanjuanii</name>
    <dbReference type="NCBI Taxonomy" id="2037900"/>
    <lineage>
        <taxon>Bacteria</taxon>
        <taxon>Pseudomonadati</taxon>
        <taxon>Pseudomonadota</taxon>
        <taxon>Alphaproteobacteria</taxon>
        <taxon>Hyphomicrobiales</taxon>
        <taxon>Phyllobacteriaceae</taxon>
        <taxon>Mesorhizobium</taxon>
    </lineage>
</organism>
<dbReference type="InterPro" id="IPR018060">
    <property type="entry name" value="HTH_AraC"/>
</dbReference>
<name>A0A2A6FLN9_9HYPH</name>
<keyword evidence="5" id="KW-1185">Reference proteome</keyword>
<evidence type="ECO:0000313" key="5">
    <source>
        <dbReference type="Proteomes" id="UP000219182"/>
    </source>
</evidence>
<proteinExistence type="predicted"/>
<dbReference type="InterPro" id="IPR009057">
    <property type="entry name" value="Homeodomain-like_sf"/>
</dbReference>